<reference evidence="3" key="1">
    <citation type="journal article" date="2010" name="ISME J.">
        <title>The complete genome sequence of the algal symbiont Dinoroseobacter shibae: a hitchhiker's guide to life in the sea.</title>
        <authorList>
            <person name="Wagner-Dobler I."/>
            <person name="Ballhausen B."/>
            <person name="Berger M."/>
            <person name="Brinkhoff T."/>
            <person name="Buchholz I."/>
            <person name="Bunk B."/>
            <person name="Cypionka H."/>
            <person name="Daniel R."/>
            <person name="Drepper T."/>
            <person name="Gerdts G."/>
            <person name="Hahnke S."/>
            <person name="Han C."/>
            <person name="Jahn D."/>
            <person name="Kalhoefer D."/>
            <person name="Kiss H."/>
            <person name="Klenk H.P."/>
            <person name="Kyrpides N."/>
            <person name="Liebl W."/>
            <person name="Liesegang H."/>
            <person name="Meincke L."/>
            <person name="Pati A."/>
            <person name="Petersen J."/>
            <person name="Piekarski T."/>
            <person name="Pommerenke C."/>
            <person name="Pradella S."/>
            <person name="Pukall R."/>
            <person name="Rabus R."/>
            <person name="Stackebrandt E."/>
            <person name="Thole S."/>
            <person name="Thompson L."/>
            <person name="Tielen P."/>
            <person name="Tomasch J."/>
            <person name="von Jan M."/>
            <person name="Wanphrut N."/>
            <person name="Wichels A."/>
            <person name="Zech H."/>
            <person name="Simon M."/>
        </authorList>
    </citation>
    <scope>NUCLEOTIDE SEQUENCE [LARGE SCALE GENOMIC DNA]</scope>
    <source>
        <strain evidence="3">DSM 16493 / NCIMB 14021 / DFL 12</strain>
    </source>
</reference>
<evidence type="ECO:0000256" key="1">
    <source>
        <dbReference type="SAM" id="SignalP"/>
    </source>
</evidence>
<dbReference type="eggNOG" id="ENOG5032Y82">
    <property type="taxonomic scope" value="Bacteria"/>
</dbReference>
<organism evidence="2 3">
    <name type="scientific">Dinoroseobacter shibae (strain DSM 16493 / NCIMB 14021 / DFL 12)</name>
    <dbReference type="NCBI Taxonomy" id="398580"/>
    <lineage>
        <taxon>Bacteria</taxon>
        <taxon>Pseudomonadati</taxon>
        <taxon>Pseudomonadota</taxon>
        <taxon>Alphaproteobacteria</taxon>
        <taxon>Rhodobacterales</taxon>
        <taxon>Roseobacteraceae</taxon>
        <taxon>Dinoroseobacter</taxon>
    </lineage>
</organism>
<dbReference type="STRING" id="398580.Dshi_2614"/>
<dbReference type="RefSeq" id="WP_012179275.1">
    <property type="nucleotide sequence ID" value="NC_009952.1"/>
</dbReference>
<dbReference type="EMBL" id="CP000830">
    <property type="protein sequence ID" value="ABV94347.1"/>
    <property type="molecule type" value="Genomic_DNA"/>
</dbReference>
<name>A8LI13_DINSH</name>
<keyword evidence="3" id="KW-1185">Reference proteome</keyword>
<proteinExistence type="predicted"/>
<accession>A8LI13</accession>
<dbReference type="OrthoDB" id="7659053at2"/>
<dbReference type="HOGENOM" id="CLU_157267_0_0_5"/>
<protein>
    <recommendedName>
        <fullName evidence="4">Arginine transporter</fullName>
    </recommendedName>
</protein>
<dbReference type="Proteomes" id="UP000006833">
    <property type="component" value="Chromosome"/>
</dbReference>
<dbReference type="AlphaFoldDB" id="A8LI13"/>
<gene>
    <name evidence="2" type="ordered locus">Dshi_2614</name>
</gene>
<sequence>MRAAILGLSLTLMLGGVAPAQADAIKRACIDSGRTGANYALCGCIQSVANQTLSRSEQRKAASFFAEPHRAQEVRQSDRASDERFWTRYRQFGAVAQNACS</sequence>
<evidence type="ECO:0000313" key="2">
    <source>
        <dbReference type="EMBL" id="ABV94347.1"/>
    </source>
</evidence>
<keyword evidence="1" id="KW-0732">Signal</keyword>
<feature type="signal peptide" evidence="1">
    <location>
        <begin position="1"/>
        <end position="22"/>
    </location>
</feature>
<evidence type="ECO:0000313" key="3">
    <source>
        <dbReference type="Proteomes" id="UP000006833"/>
    </source>
</evidence>
<dbReference type="KEGG" id="dsh:Dshi_2614"/>
<feature type="chain" id="PRO_5002722742" description="Arginine transporter" evidence="1">
    <location>
        <begin position="23"/>
        <end position="101"/>
    </location>
</feature>
<evidence type="ECO:0008006" key="4">
    <source>
        <dbReference type="Google" id="ProtNLM"/>
    </source>
</evidence>